<feature type="region of interest" description="Disordered" evidence="1">
    <location>
        <begin position="120"/>
        <end position="141"/>
    </location>
</feature>
<evidence type="ECO:0000313" key="4">
    <source>
        <dbReference type="WBParaSite" id="HPBE_0000001601-mRNA-1"/>
    </source>
</evidence>
<dbReference type="EMBL" id="UZAH01000009">
    <property type="protein sequence ID" value="VDO18107.1"/>
    <property type="molecule type" value="Genomic_DNA"/>
</dbReference>
<protein>
    <submittedName>
        <fullName evidence="2 4">Uncharacterized protein</fullName>
    </submittedName>
</protein>
<evidence type="ECO:0000256" key="1">
    <source>
        <dbReference type="SAM" id="MobiDB-lite"/>
    </source>
</evidence>
<dbReference type="Proteomes" id="UP000050761">
    <property type="component" value="Unassembled WGS sequence"/>
</dbReference>
<reference evidence="2 3" key="1">
    <citation type="submission" date="2018-11" db="EMBL/GenBank/DDBJ databases">
        <authorList>
            <consortium name="Pathogen Informatics"/>
        </authorList>
    </citation>
    <scope>NUCLEOTIDE SEQUENCE [LARGE SCALE GENOMIC DNA]</scope>
</reference>
<reference evidence="4" key="2">
    <citation type="submission" date="2019-09" db="UniProtKB">
        <authorList>
            <consortium name="WormBaseParasite"/>
        </authorList>
    </citation>
    <scope>IDENTIFICATION</scope>
</reference>
<organism evidence="3 4">
    <name type="scientific">Heligmosomoides polygyrus</name>
    <name type="common">Parasitic roundworm</name>
    <dbReference type="NCBI Taxonomy" id="6339"/>
    <lineage>
        <taxon>Eukaryota</taxon>
        <taxon>Metazoa</taxon>
        <taxon>Ecdysozoa</taxon>
        <taxon>Nematoda</taxon>
        <taxon>Chromadorea</taxon>
        <taxon>Rhabditida</taxon>
        <taxon>Rhabditina</taxon>
        <taxon>Rhabditomorpha</taxon>
        <taxon>Strongyloidea</taxon>
        <taxon>Heligmosomidae</taxon>
        <taxon>Heligmosomoides</taxon>
    </lineage>
</organism>
<feature type="region of interest" description="Disordered" evidence="1">
    <location>
        <begin position="72"/>
        <end position="94"/>
    </location>
</feature>
<evidence type="ECO:0000313" key="3">
    <source>
        <dbReference type="Proteomes" id="UP000050761"/>
    </source>
</evidence>
<name>A0A183F1S8_HELPZ</name>
<gene>
    <name evidence="2" type="ORF">HPBE_LOCUS17</name>
</gene>
<feature type="compositionally biased region" description="Basic and acidic residues" evidence="1">
    <location>
        <begin position="122"/>
        <end position="134"/>
    </location>
</feature>
<accession>A0A183F1S8</accession>
<accession>A0A3P7U6N9</accession>
<keyword evidence="3" id="KW-1185">Reference proteome</keyword>
<proteinExistence type="predicted"/>
<evidence type="ECO:0000313" key="2">
    <source>
        <dbReference type="EMBL" id="VDO18107.1"/>
    </source>
</evidence>
<sequence length="184" mass="20910">MMHRTCTVRYVARTVADGDTVWRRRSSIAPPNEEARTVPLGSCCCCGFGCRKEAAKRCVGMRESLWKHKTRLGVTGGSGETREVRPSVGRRRSSSVVAGTKRRLAGELQQEAASRIKRIRRETRMSEKRREKPQPHSHSLLLGQGWRSLSRRRHKEEGEAEVLRLVTRERLGCSDLCRGSNLER</sequence>
<dbReference type="WBParaSite" id="HPBE_0000001601-mRNA-1">
    <property type="protein sequence ID" value="HPBE_0000001601-mRNA-1"/>
    <property type="gene ID" value="HPBE_0000001601"/>
</dbReference>
<dbReference type="AlphaFoldDB" id="A0A183F1S8"/>